<dbReference type="CDD" id="cd00051">
    <property type="entry name" value="EFh"/>
    <property type="match status" value="2"/>
</dbReference>
<dbReference type="InterPro" id="IPR018247">
    <property type="entry name" value="EF_Hand_1_Ca_BS"/>
</dbReference>
<feature type="domain" description="EF-hand" evidence="3">
    <location>
        <begin position="52"/>
        <end position="87"/>
    </location>
</feature>
<evidence type="ECO:0000313" key="4">
    <source>
        <dbReference type="EMBL" id="AZL94085.1"/>
    </source>
</evidence>
<reference evidence="4" key="1">
    <citation type="submission" date="2018-03" db="EMBL/GenBank/DDBJ databases">
        <title>Calmodulin and Calmodulin-like Proteins Reveal their Involvement in Stress Response and Fruit Ripening in Papaya.</title>
        <authorList>
            <person name="Ding X."/>
            <person name="Zhang L."/>
            <person name="Hao Y."/>
            <person name="Xiao S."/>
            <person name="Wu Z."/>
            <person name="Chen W."/>
            <person name="Li X."/>
            <person name="Zhu X."/>
        </authorList>
    </citation>
    <scope>NUCLEOTIDE SEQUENCE</scope>
    <source>
        <tissue evidence="4">Fruit</tissue>
    </source>
</reference>
<keyword evidence="1" id="KW-0677">Repeat</keyword>
<name>A0A3S8V2K1_CARPA</name>
<dbReference type="InterPro" id="IPR050145">
    <property type="entry name" value="Centrin_CML-like"/>
</dbReference>
<feature type="domain" description="EF-hand" evidence="3">
    <location>
        <begin position="13"/>
        <end position="48"/>
    </location>
</feature>
<dbReference type="Pfam" id="PF00036">
    <property type="entry name" value="EF-hand_1"/>
    <property type="match status" value="1"/>
</dbReference>
<dbReference type="Gene3D" id="1.10.238.10">
    <property type="entry name" value="EF-hand"/>
    <property type="match status" value="1"/>
</dbReference>
<protein>
    <submittedName>
        <fullName evidence="4">Calmodulin-like protein 11</fullName>
    </submittedName>
</protein>
<dbReference type="PANTHER" id="PTHR23050">
    <property type="entry name" value="CALCIUM BINDING PROTEIN"/>
    <property type="match status" value="1"/>
</dbReference>
<accession>A0A3S8V2K1</accession>
<dbReference type="EMBL" id="MH032815">
    <property type="protein sequence ID" value="AZL94085.1"/>
    <property type="molecule type" value="mRNA"/>
</dbReference>
<proteinExistence type="evidence at transcript level"/>
<evidence type="ECO:0000256" key="2">
    <source>
        <dbReference type="ARBA" id="ARBA00022837"/>
    </source>
</evidence>
<dbReference type="InterPro" id="IPR002048">
    <property type="entry name" value="EF_hand_dom"/>
</dbReference>
<dbReference type="GO" id="GO:0005509">
    <property type="term" value="F:calcium ion binding"/>
    <property type="evidence" value="ECO:0007669"/>
    <property type="project" value="InterPro"/>
</dbReference>
<organism evidence="4">
    <name type="scientific">Carica papaya</name>
    <name type="common">Papaya</name>
    <dbReference type="NCBI Taxonomy" id="3649"/>
    <lineage>
        <taxon>Eukaryota</taxon>
        <taxon>Viridiplantae</taxon>
        <taxon>Streptophyta</taxon>
        <taxon>Embryophyta</taxon>
        <taxon>Tracheophyta</taxon>
        <taxon>Spermatophyta</taxon>
        <taxon>Magnoliopsida</taxon>
        <taxon>eudicotyledons</taxon>
        <taxon>Gunneridae</taxon>
        <taxon>Pentapetalae</taxon>
        <taxon>rosids</taxon>
        <taxon>malvids</taxon>
        <taxon>Brassicales</taxon>
        <taxon>Caricaceae</taxon>
        <taxon>Carica</taxon>
    </lineage>
</organism>
<dbReference type="Pfam" id="PF13499">
    <property type="entry name" value="EF-hand_7"/>
    <property type="match status" value="1"/>
</dbReference>
<feature type="domain" description="EF-hand" evidence="3">
    <location>
        <begin position="96"/>
        <end position="126"/>
    </location>
</feature>
<evidence type="ECO:0000259" key="3">
    <source>
        <dbReference type="PROSITE" id="PS50222"/>
    </source>
</evidence>
<dbReference type="AlphaFoldDB" id="A0A3S8V2K1"/>
<dbReference type="SMART" id="SM00054">
    <property type="entry name" value="EFh"/>
    <property type="match status" value="3"/>
</dbReference>
<dbReference type="InterPro" id="IPR011992">
    <property type="entry name" value="EF-hand-dom_pair"/>
</dbReference>
<sequence>MCPSDRILRPAAAARSDFRSAFDVIDADHDGKISGDDLRMFYVGYYGGGSGDVDDLIGTMMKVADSNKNGFVEYDEFESVLKGHNGISCGGGGGLMEDMFKVMDKDGDGRLSHQDLKSYMELAGFPASDEDISAMIRLAGGDDKEGVSLDGLLKRSMVDG</sequence>
<evidence type="ECO:0000256" key="1">
    <source>
        <dbReference type="ARBA" id="ARBA00022737"/>
    </source>
</evidence>
<dbReference type="PROSITE" id="PS00018">
    <property type="entry name" value="EF_HAND_1"/>
    <property type="match status" value="3"/>
</dbReference>
<dbReference type="PROSITE" id="PS50222">
    <property type="entry name" value="EF_HAND_2"/>
    <property type="match status" value="3"/>
</dbReference>
<dbReference type="SUPFAM" id="SSF47473">
    <property type="entry name" value="EF-hand"/>
    <property type="match status" value="1"/>
</dbReference>
<keyword evidence="2" id="KW-0106">Calcium</keyword>